<name>A0AAV8VNN9_9CUCU</name>
<feature type="compositionally biased region" description="Basic and acidic residues" evidence="1">
    <location>
        <begin position="18"/>
        <end position="32"/>
    </location>
</feature>
<evidence type="ECO:0000256" key="1">
    <source>
        <dbReference type="SAM" id="MobiDB-lite"/>
    </source>
</evidence>
<feature type="region of interest" description="Disordered" evidence="1">
    <location>
        <begin position="1"/>
        <end position="171"/>
    </location>
</feature>
<comment type="caution">
    <text evidence="2">The sequence shown here is derived from an EMBL/GenBank/DDBJ whole genome shotgun (WGS) entry which is preliminary data.</text>
</comment>
<keyword evidence="3" id="KW-1185">Reference proteome</keyword>
<evidence type="ECO:0000313" key="3">
    <source>
        <dbReference type="Proteomes" id="UP001159042"/>
    </source>
</evidence>
<organism evidence="2 3">
    <name type="scientific">Exocentrus adspersus</name>
    <dbReference type="NCBI Taxonomy" id="1586481"/>
    <lineage>
        <taxon>Eukaryota</taxon>
        <taxon>Metazoa</taxon>
        <taxon>Ecdysozoa</taxon>
        <taxon>Arthropoda</taxon>
        <taxon>Hexapoda</taxon>
        <taxon>Insecta</taxon>
        <taxon>Pterygota</taxon>
        <taxon>Neoptera</taxon>
        <taxon>Endopterygota</taxon>
        <taxon>Coleoptera</taxon>
        <taxon>Polyphaga</taxon>
        <taxon>Cucujiformia</taxon>
        <taxon>Chrysomeloidea</taxon>
        <taxon>Cerambycidae</taxon>
        <taxon>Lamiinae</taxon>
        <taxon>Acanthocinini</taxon>
        <taxon>Exocentrus</taxon>
    </lineage>
</organism>
<feature type="compositionally biased region" description="Basic and acidic residues" evidence="1">
    <location>
        <begin position="119"/>
        <end position="129"/>
    </location>
</feature>
<gene>
    <name evidence="2" type="ORF">NQ315_016608</name>
</gene>
<evidence type="ECO:0000313" key="2">
    <source>
        <dbReference type="EMBL" id="KAJ8915933.1"/>
    </source>
</evidence>
<proteinExistence type="predicted"/>
<feature type="compositionally biased region" description="Polar residues" evidence="1">
    <location>
        <begin position="53"/>
        <end position="80"/>
    </location>
</feature>
<dbReference type="AlphaFoldDB" id="A0AAV8VNN9"/>
<protein>
    <submittedName>
        <fullName evidence="2">Uncharacterized protein</fullName>
    </submittedName>
</protein>
<sequence>MESTTWEIQRKERRKLKKNEARTRKKREERQAKKEKRLQEVQASAAVHPKAGSSASASVDDQPGTSTTKDTVQGKGNKTPTKFRGPLAKRARREGEDGLGGPQRQPDPSTQAERKRTRGEKMTPPERERKKVKRTQPTPPARASPHVSPLLRKGTKATSRGEEAGRPTTNRENQVVILSSREDGVITPTEEERLRGNLVLVVPELWPGRTGLIEITEKWSKFLHT</sequence>
<reference evidence="2 3" key="1">
    <citation type="journal article" date="2023" name="Insect Mol. Biol.">
        <title>Genome sequencing provides insights into the evolution of gene families encoding plant cell wall-degrading enzymes in longhorned beetles.</title>
        <authorList>
            <person name="Shin N.R."/>
            <person name="Okamura Y."/>
            <person name="Kirsch R."/>
            <person name="Pauchet Y."/>
        </authorList>
    </citation>
    <scope>NUCLEOTIDE SEQUENCE [LARGE SCALE GENOMIC DNA]</scope>
    <source>
        <strain evidence="2">EAD_L_NR</strain>
    </source>
</reference>
<dbReference type="Proteomes" id="UP001159042">
    <property type="component" value="Unassembled WGS sequence"/>
</dbReference>
<dbReference type="EMBL" id="JANEYG010000047">
    <property type="protein sequence ID" value="KAJ8915933.1"/>
    <property type="molecule type" value="Genomic_DNA"/>
</dbReference>
<accession>A0AAV8VNN9</accession>